<organism evidence="1">
    <name type="scientific">Ditylum brightwellii</name>
    <dbReference type="NCBI Taxonomy" id="49249"/>
    <lineage>
        <taxon>Eukaryota</taxon>
        <taxon>Sar</taxon>
        <taxon>Stramenopiles</taxon>
        <taxon>Ochrophyta</taxon>
        <taxon>Bacillariophyta</taxon>
        <taxon>Mediophyceae</taxon>
        <taxon>Lithodesmiophycidae</taxon>
        <taxon>Lithodesmiales</taxon>
        <taxon>Lithodesmiaceae</taxon>
        <taxon>Ditylum</taxon>
    </lineage>
</organism>
<dbReference type="AlphaFoldDB" id="A0A7S4SX16"/>
<protein>
    <submittedName>
        <fullName evidence="1">Uncharacterized protein</fullName>
    </submittedName>
</protein>
<dbReference type="EMBL" id="HBNS01055487">
    <property type="protein sequence ID" value="CAE4658367.1"/>
    <property type="molecule type" value="Transcribed_RNA"/>
</dbReference>
<sequence>MTWTTTNVGKYAFMIDLSLPKIRLDTVTKGLEIFQNGTHNVWIFCILCHHVTVRVGDVLVKVVCFLEVCFHLFDVFREWIFPSFFFRFKFFSMLRMRSTQKECFF</sequence>
<gene>
    <name evidence="1" type="ORF">DBRI00130_LOCUS40134</name>
</gene>
<accession>A0A7S4SX16</accession>
<name>A0A7S4SX16_9STRA</name>
<proteinExistence type="predicted"/>
<evidence type="ECO:0000313" key="1">
    <source>
        <dbReference type="EMBL" id="CAE4658367.1"/>
    </source>
</evidence>
<reference evidence="1" key="1">
    <citation type="submission" date="2021-01" db="EMBL/GenBank/DDBJ databases">
        <authorList>
            <person name="Corre E."/>
            <person name="Pelletier E."/>
            <person name="Niang G."/>
            <person name="Scheremetjew M."/>
            <person name="Finn R."/>
            <person name="Kale V."/>
            <person name="Holt S."/>
            <person name="Cochrane G."/>
            <person name="Meng A."/>
            <person name="Brown T."/>
            <person name="Cohen L."/>
        </authorList>
    </citation>
    <scope>NUCLEOTIDE SEQUENCE</scope>
    <source>
        <strain evidence="1">GSO104</strain>
    </source>
</reference>